<dbReference type="AlphaFoldDB" id="A0A8X8BUP6"/>
<evidence type="ECO:0000313" key="2">
    <source>
        <dbReference type="Proteomes" id="UP000886611"/>
    </source>
</evidence>
<dbReference type="SUPFAM" id="SSF82171">
    <property type="entry name" value="DPP6 N-terminal domain-like"/>
    <property type="match status" value="1"/>
</dbReference>
<feature type="non-terminal residue" evidence="1">
    <location>
        <position position="130"/>
    </location>
</feature>
<organism evidence="1 2">
    <name type="scientific">Polypterus senegalus</name>
    <name type="common">Senegal bichir</name>
    <dbReference type="NCBI Taxonomy" id="55291"/>
    <lineage>
        <taxon>Eukaryota</taxon>
        <taxon>Metazoa</taxon>
        <taxon>Chordata</taxon>
        <taxon>Craniata</taxon>
        <taxon>Vertebrata</taxon>
        <taxon>Euteleostomi</taxon>
        <taxon>Actinopterygii</taxon>
        <taxon>Polypteriformes</taxon>
        <taxon>Polypteridae</taxon>
        <taxon>Polypterus</taxon>
    </lineage>
</organism>
<accession>A0A8X8BUP6</accession>
<protein>
    <submittedName>
        <fullName evidence="1">DPP6 protein</fullName>
    </submittedName>
</protein>
<dbReference type="EMBL" id="JAATIS010000485">
    <property type="protein sequence ID" value="KAG2467609.1"/>
    <property type="molecule type" value="Genomic_DNA"/>
</dbReference>
<gene>
    <name evidence="1" type="primary">Dpp6</name>
    <name evidence="1" type="ORF">GTO96_0014250</name>
</gene>
<feature type="non-terminal residue" evidence="1">
    <location>
        <position position="1"/>
    </location>
</feature>
<proteinExistence type="predicted"/>
<evidence type="ECO:0000313" key="1">
    <source>
        <dbReference type="EMBL" id="KAG2467609.1"/>
    </source>
</evidence>
<keyword evidence="2" id="KW-1185">Reference proteome</keyword>
<sequence length="130" mass="14454">MGGFQRSCLTCDLIANCSFFTAKFSPNKSYFMLRCEGPGVPKATAHQTDDPSSFIFLEDNQILKEALEVKRLPLTKFQTIPGEGYVFPVDFVAAAQRTEPSTAFYLSEVQLKLALPTGYQDAVFPLLFLV</sequence>
<comment type="caution">
    <text evidence="1">The sequence shown here is derived from an EMBL/GenBank/DDBJ whole genome shotgun (WGS) entry which is preliminary data.</text>
</comment>
<dbReference type="Gene3D" id="2.140.10.30">
    <property type="entry name" value="Dipeptidylpeptidase IV, N-terminal domain"/>
    <property type="match status" value="1"/>
</dbReference>
<name>A0A8X8BUP6_POLSE</name>
<reference evidence="1 2" key="1">
    <citation type="journal article" date="2021" name="Cell">
        <title>Tracing the genetic footprints of vertebrate landing in non-teleost ray-finned fishes.</title>
        <authorList>
            <person name="Bi X."/>
            <person name="Wang K."/>
            <person name="Yang L."/>
            <person name="Pan H."/>
            <person name="Jiang H."/>
            <person name="Wei Q."/>
            <person name="Fang M."/>
            <person name="Yu H."/>
            <person name="Zhu C."/>
            <person name="Cai Y."/>
            <person name="He Y."/>
            <person name="Gan X."/>
            <person name="Zeng H."/>
            <person name="Yu D."/>
            <person name="Zhu Y."/>
            <person name="Jiang H."/>
            <person name="Qiu Q."/>
            <person name="Yang H."/>
            <person name="Zhang Y.E."/>
            <person name="Wang W."/>
            <person name="Zhu M."/>
            <person name="He S."/>
            <person name="Zhang G."/>
        </authorList>
    </citation>
    <scope>NUCLEOTIDE SEQUENCE [LARGE SCALE GENOMIC DNA]</scope>
    <source>
        <strain evidence="1">Bchr_013</strain>
    </source>
</reference>
<dbReference type="Proteomes" id="UP000886611">
    <property type="component" value="Unassembled WGS sequence"/>
</dbReference>